<proteinExistence type="predicted"/>
<dbReference type="InterPro" id="IPR051678">
    <property type="entry name" value="AGP_Transferase"/>
</dbReference>
<keyword evidence="3" id="KW-1185">Reference proteome</keyword>
<dbReference type="CDD" id="cd05155">
    <property type="entry name" value="APH_ChoK_like_1"/>
    <property type="match status" value="1"/>
</dbReference>
<dbReference type="PANTHER" id="PTHR21310">
    <property type="entry name" value="AMINOGLYCOSIDE PHOSPHOTRANSFERASE-RELATED-RELATED"/>
    <property type="match status" value="1"/>
</dbReference>
<evidence type="ECO:0000313" key="3">
    <source>
        <dbReference type="Proteomes" id="UP000777440"/>
    </source>
</evidence>
<name>A0ABS7HSI3_9MICO</name>
<dbReference type="PANTHER" id="PTHR21310:SF42">
    <property type="entry name" value="BIFUNCTIONAL AAC_APH"/>
    <property type="match status" value="1"/>
</dbReference>
<dbReference type="Gene3D" id="3.90.1200.10">
    <property type="match status" value="1"/>
</dbReference>
<dbReference type="Pfam" id="PF01636">
    <property type="entry name" value="APH"/>
    <property type="match status" value="1"/>
</dbReference>
<protein>
    <submittedName>
        <fullName evidence="2">Aminoglycoside phosphotransferase family protein</fullName>
    </submittedName>
</protein>
<dbReference type="SUPFAM" id="SSF56112">
    <property type="entry name" value="Protein kinase-like (PK-like)"/>
    <property type="match status" value="1"/>
</dbReference>
<dbReference type="Gene3D" id="3.30.200.20">
    <property type="entry name" value="Phosphorylase Kinase, domain 1"/>
    <property type="match status" value="1"/>
</dbReference>
<evidence type="ECO:0000259" key="1">
    <source>
        <dbReference type="Pfam" id="PF01636"/>
    </source>
</evidence>
<dbReference type="EMBL" id="JAEUAX010000001">
    <property type="protein sequence ID" value="MBW9108307.1"/>
    <property type="molecule type" value="Genomic_DNA"/>
</dbReference>
<dbReference type="InterPro" id="IPR002575">
    <property type="entry name" value="Aminoglycoside_PTrfase"/>
</dbReference>
<evidence type="ECO:0000313" key="2">
    <source>
        <dbReference type="EMBL" id="MBW9108307.1"/>
    </source>
</evidence>
<comment type="caution">
    <text evidence="2">The sequence shown here is derived from an EMBL/GenBank/DDBJ whole genome shotgun (WGS) entry which is preliminary data.</text>
</comment>
<organism evidence="2 3">
    <name type="scientific">Microbacterium ureisolvens</name>
    <dbReference type="NCBI Taxonomy" id="2781186"/>
    <lineage>
        <taxon>Bacteria</taxon>
        <taxon>Bacillati</taxon>
        <taxon>Actinomycetota</taxon>
        <taxon>Actinomycetes</taxon>
        <taxon>Micrococcales</taxon>
        <taxon>Microbacteriaceae</taxon>
        <taxon>Microbacterium</taxon>
    </lineage>
</organism>
<dbReference type="Proteomes" id="UP000777440">
    <property type="component" value="Unassembled WGS sequence"/>
</dbReference>
<dbReference type="RefSeq" id="WP_220338486.1">
    <property type="nucleotide sequence ID" value="NZ_JAEUAX010000001.1"/>
</dbReference>
<dbReference type="InterPro" id="IPR016259">
    <property type="entry name" value="Hygromycin-B_Kinase"/>
</dbReference>
<sequence length="308" mass="32308">MPDKPPAEITIDARLIRDLLAAQAAATLPGAAGLPLEKVAEGWDSEVWRLGDEHAVRLPRRAIAAPLVLHEQSVLPGIAERLAHVGVRVPAPVVAGVPAAGYPWRWSVVPWIQGECALDVPLAARSAWAGTLADALGALHTAAPADHPVNPFRGVPLAARDAAVTDRLTALRESKTLDAASAAVIRDVWRAGLSAAEWTRPPVWIHGDLHPGNLVAHAGALEGIIDFGDVTAGDPAYDLAVAWLAFDTTGREAFIAATGSRYDADTWVRARAWAAAVVLMLLAHSDDNPAYFALGRDAATAVIADASG</sequence>
<gene>
    <name evidence="2" type="ORF">JNB61_00805</name>
</gene>
<feature type="domain" description="Aminoglycoside phosphotransferase" evidence="1">
    <location>
        <begin position="37"/>
        <end position="273"/>
    </location>
</feature>
<accession>A0ABS7HSI3</accession>
<reference evidence="2 3" key="1">
    <citation type="journal article" date="2021" name="MBio">
        <title>Poor Competitiveness of Bradyrhizobium in Pigeon Pea Root Colonization in Indian Soils.</title>
        <authorList>
            <person name="Chalasani D."/>
            <person name="Basu A."/>
            <person name="Pullabhotla S.V.S.R.N."/>
            <person name="Jorrin B."/>
            <person name="Neal A.L."/>
            <person name="Poole P.S."/>
            <person name="Podile A.R."/>
            <person name="Tkacz A."/>
        </authorList>
    </citation>
    <scope>NUCLEOTIDE SEQUENCE [LARGE SCALE GENOMIC DNA]</scope>
    <source>
        <strain evidence="2 3">HU12</strain>
    </source>
</reference>
<dbReference type="PIRSF" id="PIRSF000707">
    <property type="entry name" value="Hygromycin-B_kinase"/>
    <property type="match status" value="1"/>
</dbReference>
<dbReference type="InterPro" id="IPR011009">
    <property type="entry name" value="Kinase-like_dom_sf"/>
</dbReference>